<evidence type="ECO:0000313" key="3">
    <source>
        <dbReference type="Proteomes" id="UP001175226"/>
    </source>
</evidence>
<dbReference type="EMBL" id="JAUEPT010000004">
    <property type="protein sequence ID" value="KAK0452509.1"/>
    <property type="molecule type" value="Genomic_DNA"/>
</dbReference>
<sequence length="249" mass="27182">MYPKILHRNMGSQKIQVMHDSRLVDVDDGLLEPIDLQLTVFETILQDDTPVSGVSSLPMATPKAEKLEVDSVGIVEAGDPSKFVSFNPYTSVPLTSDSSDDQHTPCPPAPFLQDYDSFSKGSVEGDFAFLPPYYEHDDSPVYSGPEPEEDLGQTAPDFNSSLASLPLTEAGEWIPSWLQGVSQAQGGDSPFISSRLVVEQDIAGDTGKRYKRTHSVALSDDVSQRRIPLGPLSLPSISERKIPKHMPPD</sequence>
<feature type="compositionally biased region" description="Basic and acidic residues" evidence="1">
    <location>
        <begin position="238"/>
        <end position="249"/>
    </location>
</feature>
<keyword evidence="3" id="KW-1185">Reference proteome</keyword>
<feature type="region of interest" description="Disordered" evidence="1">
    <location>
        <begin position="228"/>
        <end position="249"/>
    </location>
</feature>
<dbReference type="Proteomes" id="UP001175226">
    <property type="component" value="Unassembled WGS sequence"/>
</dbReference>
<reference evidence="2" key="1">
    <citation type="submission" date="2023-06" db="EMBL/GenBank/DDBJ databases">
        <authorList>
            <consortium name="Lawrence Berkeley National Laboratory"/>
            <person name="Ahrendt S."/>
            <person name="Sahu N."/>
            <person name="Indic B."/>
            <person name="Wong-Bajracharya J."/>
            <person name="Merenyi Z."/>
            <person name="Ke H.-M."/>
            <person name="Monk M."/>
            <person name="Kocsube S."/>
            <person name="Drula E."/>
            <person name="Lipzen A."/>
            <person name="Balint B."/>
            <person name="Henrissat B."/>
            <person name="Andreopoulos B."/>
            <person name="Martin F.M."/>
            <person name="Harder C.B."/>
            <person name="Rigling D."/>
            <person name="Ford K.L."/>
            <person name="Foster G.D."/>
            <person name="Pangilinan J."/>
            <person name="Papanicolaou A."/>
            <person name="Barry K."/>
            <person name="LaButti K."/>
            <person name="Viragh M."/>
            <person name="Koriabine M."/>
            <person name="Yan M."/>
            <person name="Riley R."/>
            <person name="Champramary S."/>
            <person name="Plett K.L."/>
            <person name="Tsai I.J."/>
            <person name="Slot J."/>
            <person name="Sipos G."/>
            <person name="Plett J."/>
            <person name="Nagy L.G."/>
            <person name="Grigoriev I.V."/>
        </authorList>
    </citation>
    <scope>NUCLEOTIDE SEQUENCE</scope>
    <source>
        <strain evidence="2">FPL87.14</strain>
    </source>
</reference>
<proteinExistence type="predicted"/>
<name>A0AA39N050_9AGAR</name>
<evidence type="ECO:0000313" key="2">
    <source>
        <dbReference type="EMBL" id="KAK0452509.1"/>
    </source>
</evidence>
<gene>
    <name evidence="2" type="ORF">EV421DRAFT_1769309</name>
</gene>
<dbReference type="AlphaFoldDB" id="A0AA39N050"/>
<comment type="caution">
    <text evidence="2">The sequence shown here is derived from an EMBL/GenBank/DDBJ whole genome shotgun (WGS) entry which is preliminary data.</text>
</comment>
<protein>
    <submittedName>
        <fullName evidence="2">Uncharacterized protein</fullName>
    </submittedName>
</protein>
<evidence type="ECO:0000256" key="1">
    <source>
        <dbReference type="SAM" id="MobiDB-lite"/>
    </source>
</evidence>
<organism evidence="2 3">
    <name type="scientific">Armillaria borealis</name>
    <dbReference type="NCBI Taxonomy" id="47425"/>
    <lineage>
        <taxon>Eukaryota</taxon>
        <taxon>Fungi</taxon>
        <taxon>Dikarya</taxon>
        <taxon>Basidiomycota</taxon>
        <taxon>Agaricomycotina</taxon>
        <taxon>Agaricomycetes</taxon>
        <taxon>Agaricomycetidae</taxon>
        <taxon>Agaricales</taxon>
        <taxon>Marasmiineae</taxon>
        <taxon>Physalacriaceae</taxon>
        <taxon>Armillaria</taxon>
    </lineage>
</organism>
<accession>A0AA39N050</accession>